<dbReference type="PROSITE" id="PS00191">
    <property type="entry name" value="CYTOCHROME_B5_1"/>
    <property type="match status" value="1"/>
</dbReference>
<comment type="similarity">
    <text evidence="4">Belongs to the cytochrome b5 family.</text>
</comment>
<dbReference type="SUPFAM" id="SSF55856">
    <property type="entry name" value="Cytochrome b5-like heme/steroid binding domain"/>
    <property type="match status" value="1"/>
</dbReference>
<name>A0A8C4KE09_DRONO</name>
<reference evidence="6" key="2">
    <citation type="submission" date="2025-09" db="UniProtKB">
        <authorList>
            <consortium name="Ensembl"/>
        </authorList>
    </citation>
    <scope>IDENTIFICATION</scope>
</reference>
<dbReference type="InterPro" id="IPR036400">
    <property type="entry name" value="Cyt_B5-like_heme/steroid_sf"/>
</dbReference>
<dbReference type="GO" id="GO:0020037">
    <property type="term" value="F:heme binding"/>
    <property type="evidence" value="ECO:0007669"/>
    <property type="project" value="UniProtKB-UniRule"/>
</dbReference>
<reference evidence="6" key="1">
    <citation type="submission" date="2025-08" db="UniProtKB">
        <authorList>
            <consortium name="Ensembl"/>
        </authorList>
    </citation>
    <scope>IDENTIFICATION</scope>
</reference>
<organism evidence="6 7">
    <name type="scientific">Dromaius novaehollandiae</name>
    <name type="common">Emu</name>
    <dbReference type="NCBI Taxonomy" id="8790"/>
    <lineage>
        <taxon>Eukaryota</taxon>
        <taxon>Metazoa</taxon>
        <taxon>Chordata</taxon>
        <taxon>Craniata</taxon>
        <taxon>Vertebrata</taxon>
        <taxon>Euteleostomi</taxon>
        <taxon>Archelosauria</taxon>
        <taxon>Archosauria</taxon>
        <taxon>Dinosauria</taxon>
        <taxon>Saurischia</taxon>
        <taxon>Theropoda</taxon>
        <taxon>Coelurosauria</taxon>
        <taxon>Aves</taxon>
        <taxon>Palaeognathae</taxon>
        <taxon>Casuariiformes</taxon>
        <taxon>Dromaiidae</taxon>
        <taxon>Dromaius</taxon>
    </lineage>
</organism>
<evidence type="ECO:0000313" key="6">
    <source>
        <dbReference type="Ensembl" id="ENSDNVP00000020662.1"/>
    </source>
</evidence>
<dbReference type="Pfam" id="PF00173">
    <property type="entry name" value="Cyt-b5"/>
    <property type="match status" value="1"/>
</dbReference>
<dbReference type="GO" id="GO:0046872">
    <property type="term" value="F:metal ion binding"/>
    <property type="evidence" value="ECO:0007669"/>
    <property type="project" value="UniProtKB-UniRule"/>
</dbReference>
<keyword evidence="2 4" id="KW-0479">Metal-binding</keyword>
<dbReference type="FunFam" id="3.10.120.10:FF:000007">
    <property type="entry name" value="Sulfite oxidase, mitochondrial"/>
    <property type="match status" value="1"/>
</dbReference>
<evidence type="ECO:0000256" key="3">
    <source>
        <dbReference type="ARBA" id="ARBA00023004"/>
    </source>
</evidence>
<dbReference type="Gene3D" id="3.10.120.10">
    <property type="entry name" value="Cytochrome b5-like heme/steroid binding domain"/>
    <property type="match status" value="1"/>
</dbReference>
<dbReference type="InterPro" id="IPR001199">
    <property type="entry name" value="Cyt_B5-like_heme/steroid-bd"/>
</dbReference>
<protein>
    <recommendedName>
        <fullName evidence="5">Cytochrome b5 heme-binding domain-containing protein</fullName>
    </recommendedName>
</protein>
<dbReference type="InterPro" id="IPR018506">
    <property type="entry name" value="Cyt_B5_heme-BS"/>
</dbReference>
<sequence length="138" mass="15174">DRKCLGTFYGGRGEAGKTEVGRHRSPPDRVWVTHGTEVFDVTDFVELHPGGADKILLAAGGALEPFWAVGGRGRVTSPRPAHPRRRRRGLCGHPLPVCRLPGSLALLSLGGQRCGRPCPVGTWRRRWGPSSRHRWGVW</sequence>
<dbReference type="Ensembl" id="ENSDNVT00000024916.1">
    <property type="protein sequence ID" value="ENSDNVP00000020662.1"/>
    <property type="gene ID" value="ENSDNVG00000014462.1"/>
</dbReference>
<feature type="domain" description="Cytochrome b5 heme-binding" evidence="5">
    <location>
        <begin position="17"/>
        <end position="101"/>
    </location>
</feature>
<dbReference type="AlphaFoldDB" id="A0A8C4KE09"/>
<dbReference type="PROSITE" id="PS50255">
    <property type="entry name" value="CYTOCHROME_B5_2"/>
    <property type="match status" value="1"/>
</dbReference>
<keyword evidence="1 4" id="KW-0349">Heme</keyword>
<evidence type="ECO:0000256" key="2">
    <source>
        <dbReference type="ARBA" id="ARBA00022723"/>
    </source>
</evidence>
<evidence type="ECO:0000259" key="5">
    <source>
        <dbReference type="PROSITE" id="PS50255"/>
    </source>
</evidence>
<dbReference type="Proteomes" id="UP000694423">
    <property type="component" value="Unplaced"/>
</dbReference>
<evidence type="ECO:0000256" key="4">
    <source>
        <dbReference type="RuleBase" id="RU362121"/>
    </source>
</evidence>
<evidence type="ECO:0000313" key="7">
    <source>
        <dbReference type="Proteomes" id="UP000694423"/>
    </source>
</evidence>
<accession>A0A8C4KE09</accession>
<evidence type="ECO:0000256" key="1">
    <source>
        <dbReference type="ARBA" id="ARBA00022617"/>
    </source>
</evidence>
<proteinExistence type="inferred from homology"/>
<keyword evidence="7" id="KW-1185">Reference proteome</keyword>
<keyword evidence="3 4" id="KW-0408">Iron</keyword>